<dbReference type="VEuPathDB" id="FungiDB:CC1G_13936"/>
<dbReference type="HOGENOM" id="CLU_022443_1_0_1"/>
<keyword evidence="8" id="KW-1185">Reference proteome</keyword>
<keyword evidence="2" id="KW-0235">DNA replication</keyword>
<reference evidence="7 8" key="1">
    <citation type="journal article" date="2010" name="Proc. Natl. Acad. Sci. U.S.A.">
        <title>Insights into evolution of multicellular fungi from the assembled chromosomes of the mushroom Coprinopsis cinerea (Coprinus cinereus).</title>
        <authorList>
            <person name="Stajich J.E."/>
            <person name="Wilke S.K."/>
            <person name="Ahren D."/>
            <person name="Au C.H."/>
            <person name="Birren B.W."/>
            <person name="Borodovsky M."/>
            <person name="Burns C."/>
            <person name="Canback B."/>
            <person name="Casselton L.A."/>
            <person name="Cheng C.K."/>
            <person name="Deng J."/>
            <person name="Dietrich F.S."/>
            <person name="Fargo D.C."/>
            <person name="Farman M.L."/>
            <person name="Gathman A.C."/>
            <person name="Goldberg J."/>
            <person name="Guigo R."/>
            <person name="Hoegger P.J."/>
            <person name="Hooker J.B."/>
            <person name="Huggins A."/>
            <person name="James T.Y."/>
            <person name="Kamada T."/>
            <person name="Kilaru S."/>
            <person name="Kodira C."/>
            <person name="Kues U."/>
            <person name="Kupfer D."/>
            <person name="Kwan H.S."/>
            <person name="Lomsadze A."/>
            <person name="Li W."/>
            <person name="Lilly W.W."/>
            <person name="Ma L.J."/>
            <person name="Mackey A.J."/>
            <person name="Manning G."/>
            <person name="Martin F."/>
            <person name="Muraguchi H."/>
            <person name="Natvig D.O."/>
            <person name="Palmerini H."/>
            <person name="Ramesh M.A."/>
            <person name="Rehmeyer C.J."/>
            <person name="Roe B.A."/>
            <person name="Shenoy N."/>
            <person name="Stanke M."/>
            <person name="Ter-Hovhannisyan V."/>
            <person name="Tunlid A."/>
            <person name="Velagapudi R."/>
            <person name="Vision T.J."/>
            <person name="Zeng Q."/>
            <person name="Zolan M.E."/>
            <person name="Pukkila P.J."/>
        </authorList>
    </citation>
    <scope>NUCLEOTIDE SEQUENCE [LARGE SCALE GENOMIC DNA]</scope>
    <source>
        <strain evidence="8">Okayama-7 / 130 / ATCC MYA-4618 / FGSC 9003</strain>
    </source>
</reference>
<dbReference type="InterPro" id="IPR020796">
    <property type="entry name" value="ORC5"/>
</dbReference>
<dbReference type="EMBL" id="AACS02000002">
    <property type="protein sequence ID" value="EFI28402.1"/>
    <property type="molecule type" value="Genomic_DNA"/>
</dbReference>
<dbReference type="InParanoid" id="D6RKP4"/>
<evidence type="ECO:0000313" key="8">
    <source>
        <dbReference type="Proteomes" id="UP000001861"/>
    </source>
</evidence>
<dbReference type="OMA" id="QLRRWHG"/>
<dbReference type="InterPro" id="IPR048866">
    <property type="entry name" value="ORC5_lid"/>
</dbReference>
<feature type="domain" description="ORC5 lid" evidence="6">
    <location>
        <begin position="261"/>
        <end position="314"/>
    </location>
</feature>
<sequence>MHPAISRNDFELPGYDHLTLELSTLISGYPPPFIYIHDPASCEVTTRVVRSLLNHLEATPSSELDIPAIAYGRADAICCLSQRCFYESLIHTLVDWQPDWEDGCANWGSEGDLRWNENMDTFLQGIRASHNHIRGKLGLDSAKKGLRLVFVVEGVERLKETMPEVLVPLTRLQELSQLDVCVVFVSQAGWDTVKPPLAAAPDPYFIDIMPPRKESTALPFLQSQLSLISHQAIAQMLITRFPTIYEETGSTLYHPALQVLYSQFATVVCDVCYVFTHDPQELQYIAAARWPGFIRPVLDNHQRKLEELQDTMQLDEDNVPPFEAPSEEERLRLIRLFTPSLTAAVESLYPRLMNAVDWAKSNMPERDLLTMPPALARVQVVKPGESALANTLGYLPRMSKFILVASFLASTNPPKSDLRMFGRGTDEKKRRRRPTQATGKSKSGVSKVSQRLVGPSPFPMDRLVAILGALLEENDADSRLATEEFAIPGEYTDMEISRRSIHSSVSPTSTPAGSTDPEHTRAIQTGP</sequence>
<dbReference type="GeneID" id="9378889"/>
<accession>D6RKP4</accession>
<evidence type="ECO:0000259" key="6">
    <source>
        <dbReference type="Pfam" id="PF21639"/>
    </source>
</evidence>
<dbReference type="AlphaFoldDB" id="D6RKP4"/>
<dbReference type="GO" id="GO:0006270">
    <property type="term" value="P:DNA replication initiation"/>
    <property type="evidence" value="ECO:0007669"/>
    <property type="project" value="TreeGrafter"/>
</dbReference>
<comment type="subcellular location">
    <subcellularLocation>
        <location evidence="1">Nucleus</location>
    </subcellularLocation>
</comment>
<dbReference type="Pfam" id="PF14630">
    <property type="entry name" value="ORC5_C"/>
    <property type="match status" value="1"/>
</dbReference>
<dbReference type="PANTHER" id="PTHR12705:SF0">
    <property type="entry name" value="ORIGIN RECOGNITION COMPLEX SUBUNIT 5"/>
    <property type="match status" value="1"/>
</dbReference>
<dbReference type="KEGG" id="cci:CC1G_13936"/>
<dbReference type="STRING" id="240176.D6RKP4"/>
<dbReference type="PANTHER" id="PTHR12705">
    <property type="entry name" value="ORIGIN RECOGNITION COMPLEX SUBUNIT 5"/>
    <property type="match status" value="1"/>
</dbReference>
<gene>
    <name evidence="7" type="ORF">CC1G_13936</name>
</gene>
<dbReference type="GO" id="GO:0005664">
    <property type="term" value="C:nuclear origin of replication recognition complex"/>
    <property type="evidence" value="ECO:0007669"/>
    <property type="project" value="TreeGrafter"/>
</dbReference>
<organism evidence="7 8">
    <name type="scientific">Coprinopsis cinerea (strain Okayama-7 / 130 / ATCC MYA-4618 / FGSC 9003)</name>
    <name type="common">Inky cap fungus</name>
    <name type="synonym">Hormographiella aspergillata</name>
    <dbReference type="NCBI Taxonomy" id="240176"/>
    <lineage>
        <taxon>Eukaryota</taxon>
        <taxon>Fungi</taxon>
        <taxon>Dikarya</taxon>
        <taxon>Basidiomycota</taxon>
        <taxon>Agaricomycotina</taxon>
        <taxon>Agaricomycetes</taxon>
        <taxon>Agaricomycetidae</taxon>
        <taxon>Agaricales</taxon>
        <taxon>Agaricineae</taxon>
        <taxon>Psathyrellaceae</taxon>
        <taxon>Coprinopsis</taxon>
    </lineage>
</organism>
<feature type="compositionally biased region" description="Basic and acidic residues" evidence="4">
    <location>
        <begin position="416"/>
        <end position="428"/>
    </location>
</feature>
<dbReference type="OrthoDB" id="365981at2759"/>
<proteinExistence type="predicted"/>
<evidence type="ECO:0000256" key="4">
    <source>
        <dbReference type="SAM" id="MobiDB-lite"/>
    </source>
</evidence>
<feature type="compositionally biased region" description="Polar residues" evidence="4">
    <location>
        <begin position="502"/>
        <end position="513"/>
    </location>
</feature>
<name>D6RKP4_COPC7</name>
<evidence type="ECO:0000256" key="1">
    <source>
        <dbReference type="ARBA" id="ARBA00004123"/>
    </source>
</evidence>
<comment type="caution">
    <text evidence="7">The sequence shown here is derived from an EMBL/GenBank/DDBJ whole genome shotgun (WGS) entry which is preliminary data.</text>
</comment>
<evidence type="ECO:0000256" key="2">
    <source>
        <dbReference type="ARBA" id="ARBA00022705"/>
    </source>
</evidence>
<feature type="domain" description="Origin recognition complex subunit 5 C-terminal" evidence="5">
    <location>
        <begin position="395"/>
        <end position="484"/>
    </location>
</feature>
<dbReference type="eggNOG" id="KOG2543">
    <property type="taxonomic scope" value="Eukaryota"/>
</dbReference>
<dbReference type="Pfam" id="PF21639">
    <property type="entry name" value="ORC5_lid"/>
    <property type="match status" value="1"/>
</dbReference>
<dbReference type="InterPro" id="IPR047088">
    <property type="entry name" value="ORC5_C"/>
</dbReference>
<keyword evidence="3" id="KW-0539">Nucleus</keyword>
<dbReference type="GO" id="GO:0003688">
    <property type="term" value="F:DNA replication origin binding"/>
    <property type="evidence" value="ECO:0007669"/>
    <property type="project" value="TreeGrafter"/>
</dbReference>
<feature type="region of interest" description="Disordered" evidence="4">
    <location>
        <begin position="496"/>
        <end position="527"/>
    </location>
</feature>
<evidence type="ECO:0000259" key="5">
    <source>
        <dbReference type="Pfam" id="PF14630"/>
    </source>
</evidence>
<feature type="compositionally biased region" description="Low complexity" evidence="4">
    <location>
        <begin position="439"/>
        <end position="449"/>
    </location>
</feature>
<dbReference type="Proteomes" id="UP000001861">
    <property type="component" value="Unassembled WGS sequence"/>
</dbReference>
<dbReference type="RefSeq" id="XP_002911896.1">
    <property type="nucleotide sequence ID" value="XM_002911850.1"/>
</dbReference>
<evidence type="ECO:0000256" key="3">
    <source>
        <dbReference type="ARBA" id="ARBA00023242"/>
    </source>
</evidence>
<evidence type="ECO:0000313" key="7">
    <source>
        <dbReference type="EMBL" id="EFI28402.1"/>
    </source>
</evidence>
<evidence type="ECO:0008006" key="9">
    <source>
        <dbReference type="Google" id="ProtNLM"/>
    </source>
</evidence>
<protein>
    <recommendedName>
        <fullName evidence="9">Origin recognition complex subunit 5</fullName>
    </recommendedName>
</protein>
<feature type="region of interest" description="Disordered" evidence="4">
    <location>
        <begin position="415"/>
        <end position="453"/>
    </location>
</feature>